<dbReference type="SUPFAM" id="SSF100920">
    <property type="entry name" value="Heat shock protein 70kD (HSP70), peptide-binding domain"/>
    <property type="match status" value="1"/>
</dbReference>
<evidence type="ECO:0000256" key="10">
    <source>
        <dbReference type="ARBA" id="ARBA00048056"/>
    </source>
</evidence>
<dbReference type="SUPFAM" id="SSF100934">
    <property type="entry name" value="Heat shock protein 70kD (HSP70), C-terminal subdomain"/>
    <property type="match status" value="1"/>
</dbReference>
<gene>
    <name evidence="13" type="ORF">B0T16DRAFT_362630</name>
</gene>
<evidence type="ECO:0000256" key="3">
    <source>
        <dbReference type="ARBA" id="ARBA00012554"/>
    </source>
</evidence>
<accession>A0AA40D0R6</accession>
<evidence type="ECO:0000256" key="2">
    <source>
        <dbReference type="ARBA" id="ARBA00007381"/>
    </source>
</evidence>
<dbReference type="EC" id="3.6.4.10" evidence="3"/>
<dbReference type="GO" id="GO:0140662">
    <property type="term" value="F:ATP-dependent protein folding chaperone"/>
    <property type="evidence" value="ECO:0007669"/>
    <property type="project" value="InterPro"/>
</dbReference>
<dbReference type="Gene3D" id="1.20.1270.10">
    <property type="match status" value="1"/>
</dbReference>
<dbReference type="Gene3D" id="3.30.420.40">
    <property type="match status" value="2"/>
</dbReference>
<evidence type="ECO:0000256" key="1">
    <source>
        <dbReference type="ARBA" id="ARBA00002226"/>
    </source>
</evidence>
<evidence type="ECO:0000256" key="5">
    <source>
        <dbReference type="ARBA" id="ARBA00022741"/>
    </source>
</evidence>
<evidence type="ECO:0000256" key="7">
    <source>
        <dbReference type="ARBA" id="ARBA00022840"/>
    </source>
</evidence>
<dbReference type="FunFam" id="2.60.34.10:FF:000002">
    <property type="entry name" value="Heat shock 70 kDa"/>
    <property type="match status" value="1"/>
</dbReference>
<comment type="caution">
    <text evidence="13">The sequence shown here is derived from an EMBL/GenBank/DDBJ whole genome shotgun (WGS) entry which is preliminary data.</text>
</comment>
<keyword evidence="5 11" id="KW-0547">Nucleotide-binding</keyword>
<dbReference type="PRINTS" id="PR00301">
    <property type="entry name" value="HEATSHOCK70"/>
</dbReference>
<dbReference type="GO" id="GO:0005524">
    <property type="term" value="F:ATP binding"/>
    <property type="evidence" value="ECO:0007669"/>
    <property type="project" value="UniProtKB-KW"/>
</dbReference>
<name>A0AA40D0R6_9PEZI</name>
<keyword evidence="6" id="KW-0256">Endoplasmic reticulum</keyword>
<dbReference type="Proteomes" id="UP001174936">
    <property type="component" value="Unassembled WGS sequence"/>
</dbReference>
<evidence type="ECO:0000256" key="11">
    <source>
        <dbReference type="RuleBase" id="RU003322"/>
    </source>
</evidence>
<dbReference type="Pfam" id="PF00012">
    <property type="entry name" value="HSP70"/>
    <property type="match status" value="1"/>
</dbReference>
<sequence length="678" mass="73251">MARRRQQPGHSPSSIGFGVLIFLLVIFCPLALLPVASASASASTSTNVEPHDTIIGIDLGTTYSCVGVMKGGKVEILVNDQGNRITPSYVAFTADGERLIGDAAKNQLASNPRNTIYDIKRLIGRSFSDKEVQADIKHLPFKVLAGPGDKPVVEVQVGEDTRRFTPEEISAMILGKMKDVAESYLGHKVVHAVVTVPAYFNDQQRQATKDAGTIAGLNIDRVVNEPTAAALAYGLNNNPTSESNILVYDLGGGTFDVSLLSLENGTFQVLSTAGDTRLGGEDFDQRVVSHLTKVIKARYDLDVTKDAKVMGKLKREVEKAKRTLSSQMSTRVEVEGLGGSGGVDFSEVLTRAKFEEVNGGLFGKTLGTVRQVLKDAGVEKGEVQEIVLVGGSTRIPKVQRLVEEFFGKRASKGVNPDEAVAYGAAVQGGIIAGEETLKDILMMDVNPLTLGIETVGGVMAKLIPRNTGIPTRKSQIFSTAADNQPTVRIRVFEGERTLTKDNNLLGNFELTGIPPAARGVPQIEVTFALDANGILEVTALDKGTGRQESVTISNDNGRLTQEEIDRMVADADKFAEEDQALRELIEARNGFENHVFGLKNQVENDEKISSVDKNSILDAVNEAIGWLEMNAATATADDFAERKEMFTEVVNDIMNKPYDAYGDAGGQERDEPRVHEEL</sequence>
<keyword evidence="14" id="KW-1185">Reference proteome</keyword>
<dbReference type="InterPro" id="IPR042050">
    <property type="entry name" value="BIP_NBD"/>
</dbReference>
<dbReference type="Gene3D" id="3.90.640.10">
    <property type="entry name" value="Actin, Chain A, domain 4"/>
    <property type="match status" value="1"/>
</dbReference>
<reference evidence="13" key="1">
    <citation type="submission" date="2023-06" db="EMBL/GenBank/DDBJ databases">
        <title>Genome-scale phylogeny and comparative genomics of the fungal order Sordariales.</title>
        <authorList>
            <consortium name="Lawrence Berkeley National Laboratory"/>
            <person name="Hensen N."/>
            <person name="Bonometti L."/>
            <person name="Westerberg I."/>
            <person name="Brannstrom I.O."/>
            <person name="Guillou S."/>
            <person name="Cros-Aarteil S."/>
            <person name="Calhoun S."/>
            <person name="Haridas S."/>
            <person name="Kuo A."/>
            <person name="Mondo S."/>
            <person name="Pangilinan J."/>
            <person name="Riley R."/>
            <person name="Labutti K."/>
            <person name="Andreopoulos B."/>
            <person name="Lipzen A."/>
            <person name="Chen C."/>
            <person name="Yanf M."/>
            <person name="Daum C."/>
            <person name="Ng V."/>
            <person name="Clum A."/>
            <person name="Steindorff A."/>
            <person name="Ohm R."/>
            <person name="Martin F."/>
            <person name="Silar P."/>
            <person name="Natvig D."/>
            <person name="Lalanne C."/>
            <person name="Gautier V."/>
            <person name="Ament-Velasquez S.L."/>
            <person name="Kruys A."/>
            <person name="Hutchinson M.I."/>
            <person name="Powell A.J."/>
            <person name="Barry K."/>
            <person name="Miller A.N."/>
            <person name="Grigoriev I.V."/>
            <person name="Debuchy R."/>
            <person name="Gladieux P."/>
            <person name="Thoren M.H."/>
            <person name="Johannesson H."/>
        </authorList>
    </citation>
    <scope>NUCLEOTIDE SEQUENCE</scope>
    <source>
        <strain evidence="13">SMH2532-1</strain>
    </source>
</reference>
<evidence type="ECO:0000256" key="8">
    <source>
        <dbReference type="ARBA" id="ARBA00023016"/>
    </source>
</evidence>
<comment type="similarity">
    <text evidence="2 11">Belongs to the heat shock protein 70 family.</text>
</comment>
<evidence type="ECO:0000256" key="9">
    <source>
        <dbReference type="ARBA" id="ARBA00031728"/>
    </source>
</evidence>
<dbReference type="NCBIfam" id="NF001413">
    <property type="entry name" value="PRK00290.1"/>
    <property type="match status" value="1"/>
</dbReference>
<evidence type="ECO:0000256" key="4">
    <source>
        <dbReference type="ARBA" id="ARBA00019933"/>
    </source>
</evidence>
<dbReference type="PANTHER" id="PTHR19375">
    <property type="entry name" value="HEAT SHOCK PROTEIN 70KDA"/>
    <property type="match status" value="1"/>
</dbReference>
<dbReference type="FunFam" id="3.90.640.10:FF:000002">
    <property type="entry name" value="Heat shock 70 kDa"/>
    <property type="match status" value="1"/>
</dbReference>
<keyword evidence="7 11" id="KW-0067">ATP-binding</keyword>
<dbReference type="SUPFAM" id="SSF53067">
    <property type="entry name" value="Actin-like ATPase domain"/>
    <property type="match status" value="2"/>
</dbReference>
<feature type="signal peptide" evidence="12">
    <location>
        <begin position="1"/>
        <end position="38"/>
    </location>
</feature>
<dbReference type="FunFam" id="3.30.420.40:FF:000026">
    <property type="entry name" value="Heat shock protein 70"/>
    <property type="match status" value="1"/>
</dbReference>
<dbReference type="EMBL" id="JAULSV010000001">
    <property type="protein sequence ID" value="KAK0657532.1"/>
    <property type="molecule type" value="Genomic_DNA"/>
</dbReference>
<organism evidence="13 14">
    <name type="scientific">Cercophora newfieldiana</name>
    <dbReference type="NCBI Taxonomy" id="92897"/>
    <lineage>
        <taxon>Eukaryota</taxon>
        <taxon>Fungi</taxon>
        <taxon>Dikarya</taxon>
        <taxon>Ascomycota</taxon>
        <taxon>Pezizomycotina</taxon>
        <taxon>Sordariomycetes</taxon>
        <taxon>Sordariomycetidae</taxon>
        <taxon>Sordariales</taxon>
        <taxon>Lasiosphaeriaceae</taxon>
        <taxon>Cercophora</taxon>
    </lineage>
</organism>
<proteinExistence type="inferred from homology"/>
<dbReference type="AlphaFoldDB" id="A0AA40D0R6"/>
<feature type="chain" id="PRO_5041215785" description="Endoplasmic reticulum chaperone BiP" evidence="12">
    <location>
        <begin position="39"/>
        <end position="678"/>
    </location>
</feature>
<dbReference type="PROSITE" id="PS00329">
    <property type="entry name" value="HSP70_2"/>
    <property type="match status" value="1"/>
</dbReference>
<dbReference type="Gene3D" id="2.60.34.10">
    <property type="entry name" value="Substrate Binding Domain Of DNAk, Chain A, domain 1"/>
    <property type="match status" value="1"/>
</dbReference>
<dbReference type="PROSITE" id="PS01036">
    <property type="entry name" value="HSP70_3"/>
    <property type="match status" value="1"/>
</dbReference>
<dbReference type="InterPro" id="IPR043129">
    <property type="entry name" value="ATPase_NBD"/>
</dbReference>
<dbReference type="CDD" id="cd10241">
    <property type="entry name" value="ASKHA_NBD_HSP70_BiP"/>
    <property type="match status" value="1"/>
</dbReference>
<comment type="function">
    <text evidence="1">Probably plays a role in facilitating the assembly of multimeric protein complexes inside the ER. Is required for secretory polypeptide translocation. May physically associate with SEC63 protein in the endoplasmic reticulum and this interaction may be regulated by ATP hydrolysis.</text>
</comment>
<dbReference type="InterPro" id="IPR029047">
    <property type="entry name" value="HSP70_peptide-bd_sf"/>
</dbReference>
<dbReference type="PROSITE" id="PS00297">
    <property type="entry name" value="HSP70_1"/>
    <property type="match status" value="1"/>
</dbReference>
<dbReference type="InterPro" id="IPR029048">
    <property type="entry name" value="HSP70_C_sf"/>
</dbReference>
<evidence type="ECO:0000256" key="12">
    <source>
        <dbReference type="SAM" id="SignalP"/>
    </source>
</evidence>
<dbReference type="InterPro" id="IPR018181">
    <property type="entry name" value="Heat_shock_70_CS"/>
</dbReference>
<keyword evidence="8 13" id="KW-0346">Stress response</keyword>
<evidence type="ECO:0000313" key="14">
    <source>
        <dbReference type="Proteomes" id="UP001174936"/>
    </source>
</evidence>
<dbReference type="InterPro" id="IPR013126">
    <property type="entry name" value="Hsp_70_fam"/>
</dbReference>
<protein>
    <recommendedName>
        <fullName evidence="4">Endoplasmic reticulum chaperone BiP</fullName>
        <ecNumber evidence="3">3.6.4.10</ecNumber>
    </recommendedName>
    <alternativeName>
        <fullName evidence="9">Immunoglobulin heavy chain-binding protein homolog</fullName>
    </alternativeName>
</protein>
<evidence type="ECO:0000313" key="13">
    <source>
        <dbReference type="EMBL" id="KAK0657532.1"/>
    </source>
</evidence>
<keyword evidence="12" id="KW-0732">Signal</keyword>
<dbReference type="FunFam" id="3.30.30.30:FF:000001">
    <property type="entry name" value="heat shock 70 kDa protein-like"/>
    <property type="match status" value="1"/>
</dbReference>
<evidence type="ECO:0000256" key="6">
    <source>
        <dbReference type="ARBA" id="ARBA00022824"/>
    </source>
</evidence>
<comment type="catalytic activity">
    <reaction evidence="10">
        <text>ATP + H2O = ADP + phosphate + H(+)</text>
        <dbReference type="Rhea" id="RHEA:13065"/>
        <dbReference type="ChEBI" id="CHEBI:15377"/>
        <dbReference type="ChEBI" id="CHEBI:15378"/>
        <dbReference type="ChEBI" id="CHEBI:30616"/>
        <dbReference type="ChEBI" id="CHEBI:43474"/>
        <dbReference type="ChEBI" id="CHEBI:456216"/>
        <dbReference type="EC" id="3.6.4.10"/>
    </reaction>
</comment>
<dbReference type="Gene3D" id="3.30.30.30">
    <property type="match status" value="1"/>
</dbReference>